<proteinExistence type="predicted"/>
<protein>
    <submittedName>
        <fullName evidence="1">Uncharacterized protein</fullName>
    </submittedName>
</protein>
<dbReference type="EMBL" id="HBUF01017697">
    <property type="protein sequence ID" value="CAG6610266.1"/>
    <property type="molecule type" value="Transcribed_RNA"/>
</dbReference>
<sequence>MPPSSYPDVDSFSETFLLSLAASRLSLSLPSCTFRCDGFRDLSVFRGLISNLSTFFGNPTTSGSFSKSVLSSETSRFSLPLVFSTFEGSSIKDFKVLGPIKSSKSGMMFSFKSMFFM</sequence>
<dbReference type="AlphaFoldDB" id="A0A8D8PQB5"/>
<evidence type="ECO:0000313" key="1">
    <source>
        <dbReference type="EMBL" id="CAG6610266.1"/>
    </source>
</evidence>
<reference evidence="1" key="1">
    <citation type="submission" date="2021-05" db="EMBL/GenBank/DDBJ databases">
        <authorList>
            <person name="Alioto T."/>
            <person name="Alioto T."/>
            <person name="Gomez Garrido J."/>
        </authorList>
    </citation>
    <scope>NUCLEOTIDE SEQUENCE</scope>
</reference>
<organism evidence="1">
    <name type="scientific">Cacopsylla melanoneura</name>
    <dbReference type="NCBI Taxonomy" id="428564"/>
    <lineage>
        <taxon>Eukaryota</taxon>
        <taxon>Metazoa</taxon>
        <taxon>Ecdysozoa</taxon>
        <taxon>Arthropoda</taxon>
        <taxon>Hexapoda</taxon>
        <taxon>Insecta</taxon>
        <taxon>Pterygota</taxon>
        <taxon>Neoptera</taxon>
        <taxon>Paraneoptera</taxon>
        <taxon>Hemiptera</taxon>
        <taxon>Sternorrhyncha</taxon>
        <taxon>Psylloidea</taxon>
        <taxon>Psyllidae</taxon>
        <taxon>Psyllinae</taxon>
        <taxon>Cacopsylla</taxon>
    </lineage>
</organism>
<name>A0A8D8PQB5_9HEMI</name>
<accession>A0A8D8PQB5</accession>